<dbReference type="Pfam" id="PF20455">
    <property type="entry name" value="DUF6708"/>
    <property type="match status" value="1"/>
</dbReference>
<feature type="transmembrane region" description="Helical" evidence="1">
    <location>
        <begin position="12"/>
        <end position="37"/>
    </location>
</feature>
<dbReference type="EMBL" id="ABLOJW010000020">
    <property type="protein sequence ID" value="EKT4093803.1"/>
    <property type="molecule type" value="Genomic_DNA"/>
</dbReference>
<dbReference type="Proteomes" id="UP001218208">
    <property type="component" value="Unassembled WGS sequence"/>
</dbReference>
<keyword evidence="1" id="KW-0812">Transmembrane</keyword>
<comment type="caution">
    <text evidence="3">The sequence shown here is derived from an EMBL/GenBank/DDBJ whole genome shotgun (WGS) entry which is preliminary data.</text>
</comment>
<reference evidence="3" key="1">
    <citation type="submission" date="2022-07" db="EMBL/GenBank/DDBJ databases">
        <authorList>
            <consortium name="DAFM: The Division of Animal and Food Microbiology"/>
        </authorList>
    </citation>
    <scope>NUCLEOTIDE SEQUENCE</scope>
    <source>
        <strain evidence="3">19MO01SH01-2</strain>
    </source>
</reference>
<name>A0AAI9FTL0_STEMA</name>
<dbReference type="RefSeq" id="WP_153855593.1">
    <property type="nucleotide sequence ID" value="NZ_CP029773.1"/>
</dbReference>
<organism evidence="3 4">
    <name type="scientific">Stenotrophomonas maltophilia</name>
    <name type="common">Pseudomonas maltophilia</name>
    <name type="synonym">Xanthomonas maltophilia</name>
    <dbReference type="NCBI Taxonomy" id="40324"/>
    <lineage>
        <taxon>Bacteria</taxon>
        <taxon>Pseudomonadati</taxon>
        <taxon>Pseudomonadota</taxon>
        <taxon>Gammaproteobacteria</taxon>
        <taxon>Lysobacterales</taxon>
        <taxon>Lysobacteraceae</taxon>
        <taxon>Stenotrophomonas</taxon>
        <taxon>Stenotrophomonas maltophilia group</taxon>
    </lineage>
</organism>
<sequence length="266" mass="31278">MDVIDRRYRLRGMVGTTVATLVCSAMALFGLWMLSFWVPNARPDGIYDWRVAAVFLLIFVGQWPLVCWLTFGRDFFSYKYYPIRFNRRTRMVHAFVGGGDGGVVSVPWEEAYFHLGHGDREKYLRDIRVHVMDGDVVRRTFAVGHYFDDEKKVREIWEFIRRYMDEGPEHLIDPVAPRRLNLSVADSWKNCYLTVVISLGESLLQLRWLLMPFLIPLIACRWLVLKSSKAPTWPAYVRKESMIDADDPNLWREPDYVGQFHEGERF</sequence>
<evidence type="ECO:0000256" key="1">
    <source>
        <dbReference type="SAM" id="Phobius"/>
    </source>
</evidence>
<accession>A0AAI9FTL0</accession>
<evidence type="ECO:0000313" key="3">
    <source>
        <dbReference type="EMBL" id="EKT4093803.1"/>
    </source>
</evidence>
<feature type="domain" description="DUF6708" evidence="2">
    <location>
        <begin position="69"/>
        <end position="242"/>
    </location>
</feature>
<protein>
    <recommendedName>
        <fullName evidence="2">DUF6708 domain-containing protein</fullName>
    </recommendedName>
</protein>
<evidence type="ECO:0000259" key="2">
    <source>
        <dbReference type="Pfam" id="PF20455"/>
    </source>
</evidence>
<keyword evidence="1" id="KW-1133">Transmembrane helix</keyword>
<dbReference type="AlphaFoldDB" id="A0AAI9FTL0"/>
<proteinExistence type="predicted"/>
<dbReference type="InterPro" id="IPR046554">
    <property type="entry name" value="DUF6708"/>
</dbReference>
<gene>
    <name evidence="3" type="ORF">QEG23_003344</name>
</gene>
<keyword evidence="1" id="KW-0472">Membrane</keyword>
<evidence type="ECO:0000313" key="4">
    <source>
        <dbReference type="Proteomes" id="UP001218208"/>
    </source>
</evidence>
<feature type="transmembrane region" description="Helical" evidence="1">
    <location>
        <begin position="49"/>
        <end position="71"/>
    </location>
</feature>